<protein>
    <recommendedName>
        <fullName evidence="3">EAL domain-containing protein</fullName>
    </recommendedName>
</protein>
<dbReference type="EMBL" id="HBIV01039033">
    <property type="protein sequence ID" value="CAE0675971.1"/>
    <property type="molecule type" value="Transcribed_RNA"/>
</dbReference>
<evidence type="ECO:0008006" key="3">
    <source>
        <dbReference type="Google" id="ProtNLM"/>
    </source>
</evidence>
<proteinExistence type="predicted"/>
<feature type="region of interest" description="Disordered" evidence="1">
    <location>
        <begin position="311"/>
        <end position="332"/>
    </location>
</feature>
<evidence type="ECO:0000256" key="1">
    <source>
        <dbReference type="SAM" id="MobiDB-lite"/>
    </source>
</evidence>
<accession>A0A7S3Z949</accession>
<dbReference type="AlphaFoldDB" id="A0A7S3Z949"/>
<dbReference type="Gene3D" id="3.20.20.450">
    <property type="entry name" value="EAL domain"/>
    <property type="match status" value="1"/>
</dbReference>
<dbReference type="InterPro" id="IPR035919">
    <property type="entry name" value="EAL_sf"/>
</dbReference>
<organism evidence="2">
    <name type="scientific">Lotharella globosa</name>
    <dbReference type="NCBI Taxonomy" id="91324"/>
    <lineage>
        <taxon>Eukaryota</taxon>
        <taxon>Sar</taxon>
        <taxon>Rhizaria</taxon>
        <taxon>Cercozoa</taxon>
        <taxon>Chlorarachniophyceae</taxon>
        <taxon>Lotharella</taxon>
    </lineage>
</organism>
<sequence length="436" mass="49448">MNRDMETLDPSSLVGSGRAACIPGGSMQSSSRSSKAFPLLFTSCKGGGCARPSPQTPPLEPLDEKSYMENATQFDSKRCEVFSSRAHPGLPGEVNFDRSKPHQFSARKPPALSATQVNHLRRMTSCPDESWYRWRMMPIWSLEGQNRIVFGAESLFRTASGDRKAPWMDLIQLTHPSNSQEYIAWKLGEIQNARVALQNYPKLRRVFINTQAIDLLDNKFYKTLSAVKCVHELVLELDEGFKAWPKDSSSLNELIRRIRNLREIGYRFALDDVGENPLVNEDFIESNIQYFDYVKFSFKQCAVAFSKSSPTSKTITSSRSTQEKPQIDETTQRRHDECKRIRSTWARCTKGNKKVKFVLEFSVTKAMTQDLGDLFLSGIWGSSEWLIQGGITSEKAYPPWVFGDGSMGRDGNSRFCDMSVSRLCGWDKRNSFERAA</sequence>
<evidence type="ECO:0000313" key="2">
    <source>
        <dbReference type="EMBL" id="CAE0675971.1"/>
    </source>
</evidence>
<feature type="compositionally biased region" description="Low complexity" evidence="1">
    <location>
        <begin position="311"/>
        <end position="320"/>
    </location>
</feature>
<feature type="compositionally biased region" description="Basic and acidic residues" evidence="1">
    <location>
        <begin position="321"/>
        <end position="332"/>
    </location>
</feature>
<name>A0A7S3Z949_9EUKA</name>
<reference evidence="2" key="1">
    <citation type="submission" date="2021-01" db="EMBL/GenBank/DDBJ databases">
        <authorList>
            <person name="Corre E."/>
            <person name="Pelletier E."/>
            <person name="Niang G."/>
            <person name="Scheremetjew M."/>
            <person name="Finn R."/>
            <person name="Kale V."/>
            <person name="Holt S."/>
            <person name="Cochrane G."/>
            <person name="Meng A."/>
            <person name="Brown T."/>
            <person name="Cohen L."/>
        </authorList>
    </citation>
    <scope>NUCLEOTIDE SEQUENCE</scope>
    <source>
        <strain evidence="2">CCCM811</strain>
    </source>
</reference>
<gene>
    <name evidence="2" type="ORF">LGLO00237_LOCUS27748</name>
</gene>
<dbReference type="SUPFAM" id="SSF141868">
    <property type="entry name" value="EAL domain-like"/>
    <property type="match status" value="1"/>
</dbReference>